<dbReference type="RefSeq" id="WP_176455295.1">
    <property type="nucleotide sequence ID" value="NZ_LN846932.1"/>
</dbReference>
<keyword evidence="1" id="KW-0472">Membrane</keyword>
<feature type="transmembrane region" description="Helical" evidence="1">
    <location>
        <begin position="21"/>
        <end position="41"/>
    </location>
</feature>
<dbReference type="Proteomes" id="UP000464233">
    <property type="component" value="Plasmid LMA_pa"/>
</dbReference>
<evidence type="ECO:0000313" key="3">
    <source>
        <dbReference type="Proteomes" id="UP000464233"/>
    </source>
</evidence>
<proteinExistence type="predicted"/>
<reference evidence="2 3" key="1">
    <citation type="submission" date="2015-04" db="EMBL/GenBank/DDBJ databases">
        <title>Carnobacterium maltaromaticum LMA28 complete chromosome sequence.</title>
        <authorList>
            <person name="Borges F."/>
            <person name="Cailliez-Grimal C."/>
        </authorList>
    </citation>
    <scope>NUCLEOTIDE SEQUENCE [LARGE SCALE GENOMIC DNA]</scope>
    <source>
        <strain evidence="2 3">LMA28</strain>
        <plasmid evidence="3">Chromosome</plasmid>
    </source>
</reference>
<keyword evidence="1" id="KW-1133">Transmembrane helix</keyword>
<protein>
    <submittedName>
        <fullName evidence="2">Uncharacterized protein</fullName>
    </submittedName>
</protein>
<keyword evidence="2" id="KW-0614">Plasmid</keyword>
<keyword evidence="1" id="KW-0812">Transmembrane</keyword>
<sequence length="60" mass="7053">MLANYQVKAHRTIIKEEWSKLQIYMTILFSMMIGVAASTLLKTSTHGREDEERDRPKKQE</sequence>
<dbReference type="EMBL" id="LN846932">
    <property type="protein sequence ID" value="CRI06697.1"/>
    <property type="molecule type" value="Genomic_DNA"/>
</dbReference>
<gene>
    <name evidence="2" type="ORF">BN424_pa0032</name>
</gene>
<reference evidence="2 3" key="2">
    <citation type="submission" date="2015-04" db="EMBL/GenBank/DDBJ databases">
        <title>Carnobacterium maltaromaticum LMA28 plasmids.</title>
        <authorList>
            <person name="Cailliez-Grimal C."/>
            <person name="Iskandar C."/>
        </authorList>
    </citation>
    <scope>NUCLEOTIDE SEQUENCE [LARGE SCALE GENOMIC DNA]</scope>
    <source>
        <strain evidence="2 3">LMA28</strain>
        <plasmid evidence="3">Chromosome</plasmid>
    </source>
</reference>
<evidence type="ECO:0000256" key="1">
    <source>
        <dbReference type="SAM" id="Phobius"/>
    </source>
</evidence>
<accession>A0A1Z5AXB8</accession>
<dbReference type="AlphaFoldDB" id="A0A1Z5AXB8"/>
<evidence type="ECO:0000313" key="2">
    <source>
        <dbReference type="EMBL" id="CRI06697.1"/>
    </source>
</evidence>
<name>A0A1Z5AXB8_CARML</name>
<geneLocation type="plasmid" evidence="2">
    <name>LMA_pa</name>
</geneLocation>
<organism evidence="2 3">
    <name type="scientific">Carnobacterium maltaromaticum</name>
    <name type="common">Carnobacterium piscicola</name>
    <dbReference type="NCBI Taxonomy" id="2751"/>
    <lineage>
        <taxon>Bacteria</taxon>
        <taxon>Bacillati</taxon>
        <taxon>Bacillota</taxon>
        <taxon>Bacilli</taxon>
        <taxon>Lactobacillales</taxon>
        <taxon>Carnobacteriaceae</taxon>
        <taxon>Carnobacterium</taxon>
    </lineage>
</organism>